<evidence type="ECO:0000256" key="3">
    <source>
        <dbReference type="ARBA" id="ARBA00022679"/>
    </source>
</evidence>
<dbReference type="EMBL" id="CP013011">
    <property type="protein sequence ID" value="ALL01273.1"/>
    <property type="molecule type" value="Genomic_DNA"/>
</dbReference>
<dbReference type="EMBL" id="NCQP01000001">
    <property type="protein sequence ID" value="OWJ55654.1"/>
    <property type="molecule type" value="Genomic_DNA"/>
</dbReference>
<dbReference type="GO" id="GO:0031591">
    <property type="term" value="P:wybutosine biosynthetic process"/>
    <property type="evidence" value="ECO:0007669"/>
    <property type="project" value="InterPro"/>
</dbReference>
<dbReference type="OrthoDB" id="19299at2157"/>
<evidence type="ECO:0000313" key="10">
    <source>
        <dbReference type="EMBL" id="ALL01273.1"/>
    </source>
</evidence>
<accession>A0A0N7JD58</accession>
<dbReference type="GO" id="GO:0008175">
    <property type="term" value="F:tRNA methyltransferase activity"/>
    <property type="evidence" value="ECO:0007669"/>
    <property type="project" value="InterPro"/>
</dbReference>
<evidence type="ECO:0000259" key="9">
    <source>
        <dbReference type="Pfam" id="PF02676"/>
    </source>
</evidence>
<gene>
    <name evidence="7" type="primary">taw3</name>
    <name evidence="11" type="ORF">Pdsh_02405</name>
    <name evidence="10" type="ORF">Pyrde_1225</name>
</gene>
<feature type="coiled-coil region" evidence="8">
    <location>
        <begin position="171"/>
        <end position="198"/>
    </location>
</feature>
<dbReference type="RefSeq" id="WP_055409140.1">
    <property type="nucleotide sequence ID" value="NZ_CP013011.1"/>
</dbReference>
<dbReference type="GeneID" id="26099567"/>
<name>A0A0N7JD58_9CREN</name>
<dbReference type="PANTHER" id="PTHR48418">
    <property type="entry name" value="TRNA WYBUTOSINE-SYNTHESIZING PROTEIN 3"/>
    <property type="match status" value="1"/>
</dbReference>
<evidence type="ECO:0000256" key="5">
    <source>
        <dbReference type="ARBA" id="ARBA00022694"/>
    </source>
</evidence>
<dbReference type="Proteomes" id="UP000058613">
    <property type="component" value="Chromosome"/>
</dbReference>
<dbReference type="HAMAP" id="MF_00266">
    <property type="entry name" value="TYW3_archaea"/>
    <property type="match status" value="1"/>
</dbReference>
<evidence type="ECO:0000313" key="11">
    <source>
        <dbReference type="EMBL" id="OWJ55654.1"/>
    </source>
</evidence>
<dbReference type="Proteomes" id="UP000196694">
    <property type="component" value="Unassembled WGS sequence"/>
</dbReference>
<comment type="similarity">
    <text evidence="1 7">Belongs to the TYW3 family.</text>
</comment>
<comment type="function">
    <text evidence="7">S-adenosyl-L-methionine-dependent methyltransferase that acts as a component of the wyosine derivatives biosynthesis pathway. Probably methylates N-4 position of wybutosine-86 to produce wybutosine-72.</text>
</comment>
<dbReference type="GO" id="GO:0030488">
    <property type="term" value="P:tRNA methylation"/>
    <property type="evidence" value="ECO:0007669"/>
    <property type="project" value="InterPro"/>
</dbReference>
<evidence type="ECO:0000256" key="6">
    <source>
        <dbReference type="ARBA" id="ARBA00030554"/>
    </source>
</evidence>
<dbReference type="PATRIC" id="fig|1273541.4.peg.1310"/>
<comment type="catalytic activity">
    <reaction evidence="7">
        <text>4-demethyl-7-[(3S)-3-amino-3-carboxypropyl]wyosine(37) in tRNA(Phe) + S-adenosyl-L-methionine = 7-[(3S)-3-amino-3-carboxypropyl]wyosine(37) in tRNA(Phe) + S-adenosyl-L-homocysteine + H(+)</text>
        <dbReference type="Rhea" id="RHEA:36635"/>
        <dbReference type="Rhea" id="RHEA-COMP:10378"/>
        <dbReference type="Rhea" id="RHEA-COMP:10379"/>
        <dbReference type="ChEBI" id="CHEBI:15378"/>
        <dbReference type="ChEBI" id="CHEBI:57856"/>
        <dbReference type="ChEBI" id="CHEBI:59789"/>
        <dbReference type="ChEBI" id="CHEBI:73543"/>
        <dbReference type="ChEBI" id="CHEBI:73550"/>
        <dbReference type="EC" id="2.1.1.282"/>
    </reaction>
</comment>
<keyword evidence="2 7" id="KW-0489">Methyltransferase</keyword>
<keyword evidence="13" id="KW-1185">Reference proteome</keyword>
<dbReference type="PANTHER" id="PTHR48418:SF1">
    <property type="entry name" value="TRNA WYBUTOSINE-SYNTHESIZING PROTEIN 3"/>
    <property type="match status" value="1"/>
</dbReference>
<evidence type="ECO:0000313" key="12">
    <source>
        <dbReference type="Proteomes" id="UP000058613"/>
    </source>
</evidence>
<keyword evidence="5 7" id="KW-0819">tRNA processing</keyword>
<evidence type="ECO:0000313" key="13">
    <source>
        <dbReference type="Proteomes" id="UP000196694"/>
    </source>
</evidence>
<keyword evidence="8" id="KW-0175">Coiled coil</keyword>
<dbReference type="EC" id="2.1.1.282" evidence="7"/>
<evidence type="ECO:0000256" key="8">
    <source>
        <dbReference type="SAM" id="Coils"/>
    </source>
</evidence>
<dbReference type="SUPFAM" id="SSF111278">
    <property type="entry name" value="SSo0622-like"/>
    <property type="match status" value="1"/>
</dbReference>
<evidence type="ECO:0000256" key="4">
    <source>
        <dbReference type="ARBA" id="ARBA00022691"/>
    </source>
</evidence>
<dbReference type="AlphaFoldDB" id="A0A0N7JD58"/>
<dbReference type="Gene3D" id="3.30.1960.10">
    <property type="entry name" value="tRNA wybutosine-synthesizing-like"/>
    <property type="match status" value="1"/>
</dbReference>
<keyword evidence="4 7" id="KW-0949">S-adenosyl-L-methionine</keyword>
<sequence>MAQSGGKTWQEAKIEAWERLWEDLRIGYLDEDILDVLIEIFLRPGSYPKSSCSGRITVIDAKYPWAKDDTMTVFKKHSMVSYEEIERVLSRPWAYRLWLSVQGPIYHVYVDSLSEAEEILAAAREAGFKHSGVMVLGDTPLVELRTGVRADVLLADEENILVDEEALRRIVDTVNDVLQQAKERNRRLLSALRRRRSRELWQPAVEKARQLGFLE</sequence>
<dbReference type="NCBIfam" id="NF003263">
    <property type="entry name" value="PRK04235.1-1"/>
    <property type="match status" value="1"/>
</dbReference>
<dbReference type="Pfam" id="PF02676">
    <property type="entry name" value="TYW3"/>
    <property type="match status" value="1"/>
</dbReference>
<reference evidence="11 13" key="2">
    <citation type="submission" date="2017-05" db="EMBL/GenBank/DDBJ databases">
        <title>The draft genome of the hyperthermophilic archaeon 'Pyrodictium delaneyi strain Hulk', an iron and nitrate reducer, reveals the capacity for sulfate reduction.</title>
        <authorList>
            <person name="Demey L.M."/>
            <person name="Miller C."/>
            <person name="Manzella M."/>
            <person name="Reguera G."/>
            <person name="Kashefi K."/>
        </authorList>
    </citation>
    <scope>NUCLEOTIDE SEQUENCE [LARGE SCALE GENOMIC DNA]</scope>
    <source>
        <strain evidence="11 13">Hulk</strain>
    </source>
</reference>
<evidence type="ECO:0000256" key="7">
    <source>
        <dbReference type="HAMAP-Rule" id="MF_00266"/>
    </source>
</evidence>
<evidence type="ECO:0000256" key="1">
    <source>
        <dbReference type="ARBA" id="ARBA00008569"/>
    </source>
</evidence>
<feature type="domain" description="tRNA wybutosine-synthesizing protein" evidence="9">
    <location>
        <begin position="12"/>
        <end position="193"/>
    </location>
</feature>
<dbReference type="KEGG" id="pdl:Pyrde_1225"/>
<reference evidence="10 12" key="1">
    <citation type="submission" date="2015-10" db="EMBL/GenBank/DDBJ databases">
        <title>Complete genome sequence of hyperthermophilic archaeon Pyrodictium delaneyi Su06.</title>
        <authorList>
            <person name="Jung J.-H."/>
            <person name="Lin J."/>
            <person name="Holden J.F."/>
            <person name="Park C.-S."/>
        </authorList>
    </citation>
    <scope>NUCLEOTIDE SEQUENCE [LARGE SCALE GENOMIC DNA]</scope>
    <source>
        <strain evidence="10 12">Su06</strain>
    </source>
</reference>
<dbReference type="STRING" id="1273541.Pyrde_1225"/>
<proteinExistence type="inferred from homology"/>
<dbReference type="InterPro" id="IPR003827">
    <property type="entry name" value="tRNA_yW-synthesising"/>
</dbReference>
<evidence type="ECO:0000256" key="2">
    <source>
        <dbReference type="ARBA" id="ARBA00022603"/>
    </source>
</evidence>
<dbReference type="InterPro" id="IPR022908">
    <property type="entry name" value="Taw3"/>
</dbReference>
<protein>
    <recommendedName>
        <fullName evidence="6 7">tRNA(Phe) 7-((3-amino-3-carboxypropyl)-4-demethylwyosine(37)-N(4))-methyltransferase</fullName>
        <ecNumber evidence="7">2.1.1.282</ecNumber>
    </recommendedName>
    <alternativeName>
        <fullName evidence="7">tRNA wyosine derivatives biosynthesis protein Taw3</fullName>
    </alternativeName>
</protein>
<dbReference type="InterPro" id="IPR036602">
    <property type="entry name" value="tRNA_yW-synthesising-like_sf"/>
</dbReference>
<keyword evidence="3 7" id="KW-0808">Transferase</keyword>
<organism evidence="10 12">
    <name type="scientific">Pyrodictium delaneyi</name>
    <dbReference type="NCBI Taxonomy" id="1273541"/>
    <lineage>
        <taxon>Archaea</taxon>
        <taxon>Thermoproteota</taxon>
        <taxon>Thermoprotei</taxon>
        <taxon>Desulfurococcales</taxon>
        <taxon>Pyrodictiaceae</taxon>
        <taxon>Pyrodictium</taxon>
    </lineage>
</organism>